<evidence type="ECO:0000256" key="1">
    <source>
        <dbReference type="ARBA" id="ARBA00007123"/>
    </source>
</evidence>
<dbReference type="SUPFAM" id="SSF55257">
    <property type="entry name" value="RBP11-like subunits of RNA polymerase"/>
    <property type="match status" value="1"/>
</dbReference>
<feature type="domain" description="DNA-directed RNA polymerase RpoA/D/Rpb3-type" evidence="13">
    <location>
        <begin position="23"/>
        <end position="231"/>
    </location>
</feature>
<evidence type="ECO:0000313" key="15">
    <source>
        <dbReference type="Proteomes" id="UP000077339"/>
    </source>
</evidence>
<dbReference type="SMART" id="SM00662">
    <property type="entry name" value="RPOLD"/>
    <property type="match status" value="1"/>
</dbReference>
<dbReference type="SUPFAM" id="SSF47789">
    <property type="entry name" value="C-terminal domain of RNA polymerase alpha subunit"/>
    <property type="match status" value="1"/>
</dbReference>
<dbReference type="Proteomes" id="UP000077339">
    <property type="component" value="Unassembled WGS sequence"/>
</dbReference>
<organism evidence="14 15">
    <name type="scientific">Kosmotoga arenicorallina S304</name>
    <dbReference type="NCBI Taxonomy" id="1453497"/>
    <lineage>
        <taxon>Bacteria</taxon>
        <taxon>Thermotogati</taxon>
        <taxon>Thermotogota</taxon>
        <taxon>Thermotogae</taxon>
        <taxon>Kosmotogales</taxon>
        <taxon>Kosmotogaceae</taxon>
        <taxon>Kosmotoga</taxon>
    </lineage>
</organism>
<accession>A0A176K1K9</accession>
<dbReference type="GO" id="GO:0003677">
    <property type="term" value="F:DNA binding"/>
    <property type="evidence" value="ECO:0007669"/>
    <property type="project" value="UniProtKB-UniRule"/>
</dbReference>
<keyword evidence="6 12" id="KW-0548">Nucleotidyltransferase</keyword>
<dbReference type="FunFam" id="2.170.120.12:FF:000001">
    <property type="entry name" value="DNA-directed RNA polymerase subunit alpha"/>
    <property type="match status" value="1"/>
</dbReference>
<dbReference type="HAMAP" id="MF_00059">
    <property type="entry name" value="RNApol_bact_RpoA"/>
    <property type="match status" value="1"/>
</dbReference>
<dbReference type="STRING" id="1453497.AT15_09140"/>
<dbReference type="InterPro" id="IPR036643">
    <property type="entry name" value="RNApol_insert_sf"/>
</dbReference>
<dbReference type="SUPFAM" id="SSF56553">
    <property type="entry name" value="Insert subdomain of RNA polymerase alpha subunit"/>
    <property type="match status" value="1"/>
</dbReference>
<evidence type="ECO:0000256" key="10">
    <source>
        <dbReference type="ARBA" id="ARBA00048552"/>
    </source>
</evidence>
<dbReference type="GO" id="GO:0003899">
    <property type="term" value="F:DNA-directed RNA polymerase activity"/>
    <property type="evidence" value="ECO:0007669"/>
    <property type="project" value="UniProtKB-UniRule"/>
</dbReference>
<dbReference type="Pfam" id="PF01000">
    <property type="entry name" value="RNA_pol_A_bac"/>
    <property type="match status" value="1"/>
</dbReference>
<dbReference type="Gene3D" id="2.170.120.12">
    <property type="entry name" value="DNA-directed RNA polymerase, insert domain"/>
    <property type="match status" value="1"/>
</dbReference>
<proteinExistence type="inferred from homology"/>
<dbReference type="GO" id="GO:0006351">
    <property type="term" value="P:DNA-templated transcription"/>
    <property type="evidence" value="ECO:0007669"/>
    <property type="project" value="UniProtKB-UniRule"/>
</dbReference>
<dbReference type="GO" id="GO:0000428">
    <property type="term" value="C:DNA-directed RNA polymerase complex"/>
    <property type="evidence" value="ECO:0007669"/>
    <property type="project" value="UniProtKB-KW"/>
</dbReference>
<dbReference type="NCBIfam" id="NF003519">
    <property type="entry name" value="PRK05182.2-5"/>
    <property type="match status" value="1"/>
</dbReference>
<reference evidence="14 15" key="1">
    <citation type="submission" date="2014-02" db="EMBL/GenBank/DDBJ databases">
        <title>Kosmotoga genome sequencing.</title>
        <authorList>
            <person name="Pollo S.M."/>
            <person name="Charchuk R."/>
            <person name="Nesbo C.L."/>
        </authorList>
    </citation>
    <scope>NUCLEOTIDE SEQUENCE [LARGE SCALE GENOMIC DNA]</scope>
    <source>
        <strain evidence="14 15">S304</strain>
    </source>
</reference>
<comment type="similarity">
    <text evidence="1 12">Belongs to the RNA polymerase alpha chain family.</text>
</comment>
<evidence type="ECO:0000313" key="14">
    <source>
        <dbReference type="EMBL" id="OAA30838.1"/>
    </source>
</evidence>
<evidence type="ECO:0000256" key="6">
    <source>
        <dbReference type="ARBA" id="ARBA00022695"/>
    </source>
</evidence>
<dbReference type="InterPro" id="IPR011260">
    <property type="entry name" value="RNAP_asu_C"/>
</dbReference>
<keyword evidence="7 12" id="KW-0804">Transcription</keyword>
<name>A0A176K1K9_9BACT</name>
<keyword evidence="15" id="KW-1185">Reference proteome</keyword>
<evidence type="ECO:0000256" key="9">
    <source>
        <dbReference type="ARBA" id="ARBA00033070"/>
    </source>
</evidence>
<keyword evidence="5 12" id="KW-0808">Transferase</keyword>
<dbReference type="AlphaFoldDB" id="A0A176K1K9"/>
<comment type="function">
    <text evidence="12">DNA-dependent RNA polymerase catalyzes the transcription of DNA into RNA using the four ribonucleoside triphosphates as substrates.</text>
</comment>
<dbReference type="Pfam" id="PF01193">
    <property type="entry name" value="RNA_pol_L"/>
    <property type="match status" value="1"/>
</dbReference>
<dbReference type="OrthoDB" id="9805706at2"/>
<comment type="caution">
    <text evidence="14">The sequence shown here is derived from an EMBL/GenBank/DDBJ whole genome shotgun (WGS) entry which is preliminary data.</text>
</comment>
<feature type="region of interest" description="Alpha N-terminal domain (alpha-NTD)" evidence="12">
    <location>
        <begin position="1"/>
        <end position="247"/>
    </location>
</feature>
<dbReference type="InterPro" id="IPR011263">
    <property type="entry name" value="DNA-dir_RNA_pol_RpoA/D/Rpb3"/>
</dbReference>
<evidence type="ECO:0000256" key="11">
    <source>
        <dbReference type="ARBA" id="ARBA00066029"/>
    </source>
</evidence>
<comment type="catalytic activity">
    <reaction evidence="10 12">
        <text>RNA(n) + a ribonucleoside 5'-triphosphate = RNA(n+1) + diphosphate</text>
        <dbReference type="Rhea" id="RHEA:21248"/>
        <dbReference type="Rhea" id="RHEA-COMP:14527"/>
        <dbReference type="Rhea" id="RHEA-COMP:17342"/>
        <dbReference type="ChEBI" id="CHEBI:33019"/>
        <dbReference type="ChEBI" id="CHEBI:61557"/>
        <dbReference type="ChEBI" id="CHEBI:140395"/>
        <dbReference type="EC" id="2.7.7.6"/>
    </reaction>
</comment>
<dbReference type="Pfam" id="PF03118">
    <property type="entry name" value="RNA_pol_A_CTD"/>
    <property type="match status" value="1"/>
</dbReference>
<keyword evidence="4 12" id="KW-0240">DNA-directed RNA polymerase</keyword>
<evidence type="ECO:0000256" key="2">
    <source>
        <dbReference type="ARBA" id="ARBA00012418"/>
    </source>
</evidence>
<dbReference type="RefSeq" id="WP_068347017.1">
    <property type="nucleotide sequence ID" value="NZ_JFHK01000006.1"/>
</dbReference>
<comment type="domain">
    <text evidence="12">The N-terminal domain is essential for RNAP assembly and basal transcription, whereas the C-terminal domain is involved in interaction with transcriptional regulators and with upstream promoter elements.</text>
</comment>
<dbReference type="InterPro" id="IPR011773">
    <property type="entry name" value="DNA-dir_RpoA"/>
</dbReference>
<evidence type="ECO:0000256" key="7">
    <source>
        <dbReference type="ARBA" id="ARBA00023163"/>
    </source>
</evidence>
<gene>
    <name evidence="12" type="primary">rpoA</name>
    <name evidence="14" type="ORF">AT15_09140</name>
</gene>
<comment type="subunit">
    <text evidence="11 12">Homodimer. The RNAP catalytic core consists of 2 alpha, 1 beta, 1 beta' and 1 omega subunit. When a sigma factor is associated with the core the holoenzyme is formed, which can initiate transcription.</text>
</comment>
<dbReference type="InterPro" id="IPR011262">
    <property type="entry name" value="DNA-dir_RNA_pol_insert"/>
</dbReference>
<evidence type="ECO:0000256" key="4">
    <source>
        <dbReference type="ARBA" id="ARBA00022478"/>
    </source>
</evidence>
<evidence type="ECO:0000256" key="12">
    <source>
        <dbReference type="HAMAP-Rule" id="MF_00059"/>
    </source>
</evidence>
<sequence length="334" mass="37937">MIGFVMPKTLKIEESKEDANSYYEKFILSPMERGYAVTIGNALRRVLLSSIPSMAITRLKIPNKYHEYDVIEGVKEDILEIILNLKKVQLKPALEFSDPVKLVVDKKGPGVLTAADIRTPTGVEVVNPTQYIATLNEEAEVYMELFAEIGKGFVPVSEMEVEQDVEMIYIDGIFSPVLKVNFISENVRVGKRTDYDKLILEVWTKKSIKPSEALLKATDILTKHFEVVANSLSQEPQTIESFLGDTELLVPEEPKQQDIIEEPETDSVLSRKIEELELSVRSLNCLKRDKINTIGDLTNRSEADLLKIRNFGEKSMEEVKKQLKEKFNLTLKKE</sequence>
<dbReference type="Gene3D" id="3.30.1360.10">
    <property type="entry name" value="RNA polymerase, RBP11-like subunit"/>
    <property type="match status" value="1"/>
</dbReference>
<dbReference type="GO" id="GO:0046983">
    <property type="term" value="F:protein dimerization activity"/>
    <property type="evidence" value="ECO:0007669"/>
    <property type="project" value="InterPro"/>
</dbReference>
<dbReference type="NCBIfam" id="NF003513">
    <property type="entry name" value="PRK05182.1-2"/>
    <property type="match status" value="1"/>
</dbReference>
<dbReference type="CDD" id="cd06928">
    <property type="entry name" value="RNAP_alpha_NTD"/>
    <property type="match status" value="1"/>
</dbReference>
<dbReference type="InterPro" id="IPR036603">
    <property type="entry name" value="RBP11-like"/>
</dbReference>
<feature type="region of interest" description="Alpha C-terminal domain (alpha-CTD)" evidence="12">
    <location>
        <begin position="265"/>
        <end position="334"/>
    </location>
</feature>
<dbReference type="NCBIfam" id="TIGR02027">
    <property type="entry name" value="rpoA"/>
    <property type="match status" value="1"/>
</dbReference>
<evidence type="ECO:0000256" key="8">
    <source>
        <dbReference type="ARBA" id="ARBA00032524"/>
    </source>
</evidence>
<protein>
    <recommendedName>
        <fullName evidence="3 12">DNA-directed RNA polymerase subunit alpha</fullName>
        <shortName evidence="12">RNAP subunit alpha</shortName>
        <ecNumber evidence="2 12">2.7.7.6</ecNumber>
    </recommendedName>
    <alternativeName>
        <fullName evidence="9 12">RNA polymerase subunit alpha</fullName>
    </alternativeName>
    <alternativeName>
        <fullName evidence="8 12">Transcriptase subunit alpha</fullName>
    </alternativeName>
</protein>
<evidence type="ECO:0000256" key="3">
    <source>
        <dbReference type="ARBA" id="ARBA00015972"/>
    </source>
</evidence>
<dbReference type="GO" id="GO:0005737">
    <property type="term" value="C:cytoplasm"/>
    <property type="evidence" value="ECO:0007669"/>
    <property type="project" value="UniProtKB-ARBA"/>
</dbReference>
<dbReference type="EMBL" id="JFHK01000006">
    <property type="protein sequence ID" value="OAA30838.1"/>
    <property type="molecule type" value="Genomic_DNA"/>
</dbReference>
<evidence type="ECO:0000259" key="13">
    <source>
        <dbReference type="SMART" id="SM00662"/>
    </source>
</evidence>
<dbReference type="PATRIC" id="fig|1453497.3.peg.1813"/>
<dbReference type="Gene3D" id="1.10.150.20">
    <property type="entry name" value="5' to 3' exonuclease, C-terminal subdomain"/>
    <property type="match status" value="1"/>
</dbReference>
<dbReference type="EC" id="2.7.7.6" evidence="2 12"/>
<evidence type="ECO:0000256" key="5">
    <source>
        <dbReference type="ARBA" id="ARBA00022679"/>
    </source>
</evidence>